<keyword evidence="3" id="KW-1185">Reference proteome</keyword>
<evidence type="ECO:0000259" key="1">
    <source>
        <dbReference type="Pfam" id="PF22936"/>
    </source>
</evidence>
<protein>
    <recommendedName>
        <fullName evidence="1">Retrovirus-related Pol polyprotein from transposon TNT 1-94-like beta-barrel domain-containing protein</fullName>
    </recommendedName>
</protein>
<sequence length="271" mass="31383">MKCDNLGNYASDCKVGNSKEISSKTSTNANIKESENEDFIFHTQSSFRNGTKNIWLLDSGATNHLCCIKSMFQDFKPYNYKVRVGDGRELKGMDLCVNLVSIGRWSIKGYKILFEREKCSIILNNEIIIKSNGWKGHLKKVKISYTERNSNIRSNDKKVNDNEKFNNNQVEIKNKSYIVNDSEHKEIKNSNIRLKKSLSKSDIRSIEKSEVMVTKAKLQKNTKNYSEVNIKDNETLGSKGLTNEQLENENRSFHYLKRKSKFDYKRHKLKG</sequence>
<dbReference type="OrthoDB" id="8053277at2759"/>
<dbReference type="AlphaFoldDB" id="A0A813WLM7"/>
<comment type="caution">
    <text evidence="2">The sequence shown here is derived from an EMBL/GenBank/DDBJ whole genome shotgun (WGS) entry which is preliminary data.</text>
</comment>
<feature type="domain" description="Retrovirus-related Pol polyprotein from transposon TNT 1-94-like beta-barrel" evidence="1">
    <location>
        <begin position="55"/>
        <end position="91"/>
    </location>
</feature>
<accession>A0A813WLM7</accession>
<dbReference type="Proteomes" id="UP000663879">
    <property type="component" value="Unassembled WGS sequence"/>
</dbReference>
<evidence type="ECO:0000313" key="3">
    <source>
        <dbReference type="Proteomes" id="UP000663879"/>
    </source>
</evidence>
<organism evidence="2 3">
    <name type="scientific">Brachionus calyciflorus</name>
    <dbReference type="NCBI Taxonomy" id="104777"/>
    <lineage>
        <taxon>Eukaryota</taxon>
        <taxon>Metazoa</taxon>
        <taxon>Spiralia</taxon>
        <taxon>Gnathifera</taxon>
        <taxon>Rotifera</taxon>
        <taxon>Eurotatoria</taxon>
        <taxon>Monogononta</taxon>
        <taxon>Pseudotrocha</taxon>
        <taxon>Ploima</taxon>
        <taxon>Brachionidae</taxon>
        <taxon>Brachionus</taxon>
    </lineage>
</organism>
<reference evidence="2" key="1">
    <citation type="submission" date="2021-02" db="EMBL/GenBank/DDBJ databases">
        <authorList>
            <person name="Nowell W R."/>
        </authorList>
    </citation>
    <scope>NUCLEOTIDE SEQUENCE</scope>
    <source>
        <strain evidence="2">Ploen Becks lab</strain>
    </source>
</reference>
<name>A0A813WLM7_9BILA</name>
<dbReference type="InterPro" id="IPR054722">
    <property type="entry name" value="PolX-like_BBD"/>
</dbReference>
<dbReference type="EMBL" id="CAJNOC010001315">
    <property type="protein sequence ID" value="CAF0854097.1"/>
    <property type="molecule type" value="Genomic_DNA"/>
</dbReference>
<proteinExistence type="predicted"/>
<dbReference type="Pfam" id="PF22936">
    <property type="entry name" value="Pol_BBD"/>
    <property type="match status" value="1"/>
</dbReference>
<evidence type="ECO:0000313" key="2">
    <source>
        <dbReference type="EMBL" id="CAF0854097.1"/>
    </source>
</evidence>
<gene>
    <name evidence="2" type="ORF">OXX778_LOCUS9104</name>
</gene>